<feature type="region of interest" description="Disordered" evidence="2">
    <location>
        <begin position="41"/>
        <end position="61"/>
    </location>
</feature>
<dbReference type="PROSITE" id="PS50208">
    <property type="entry name" value="CASPASE_P20"/>
    <property type="match status" value="1"/>
</dbReference>
<feature type="region of interest" description="Disordered" evidence="2">
    <location>
        <begin position="75"/>
        <end position="97"/>
    </location>
</feature>
<dbReference type="Pfam" id="PF00656">
    <property type="entry name" value="Peptidase_C14"/>
    <property type="match status" value="1"/>
</dbReference>
<accession>A0A6J8D980</accession>
<dbReference type="PANTHER" id="PTHR10454:SF210">
    <property type="entry name" value="CASPASE-2"/>
    <property type="match status" value="1"/>
</dbReference>
<gene>
    <name evidence="4" type="ORF">MCOR_38315</name>
</gene>
<evidence type="ECO:0000259" key="3">
    <source>
        <dbReference type="PROSITE" id="PS50208"/>
    </source>
</evidence>
<dbReference type="InterPro" id="IPR033139">
    <property type="entry name" value="Caspase_cys_AS"/>
</dbReference>
<keyword evidence="5" id="KW-1185">Reference proteome</keyword>
<feature type="domain" description="Caspase family p20" evidence="3">
    <location>
        <begin position="166"/>
        <end position="286"/>
    </location>
</feature>
<dbReference type="EMBL" id="CACVKT020006969">
    <property type="protein sequence ID" value="CAC5404536.1"/>
    <property type="molecule type" value="Genomic_DNA"/>
</dbReference>
<protein>
    <recommendedName>
        <fullName evidence="3">Caspase family p20 domain-containing protein</fullName>
    </recommendedName>
</protein>
<dbReference type="GO" id="GO:0006508">
    <property type="term" value="P:proteolysis"/>
    <property type="evidence" value="ECO:0007669"/>
    <property type="project" value="InterPro"/>
</dbReference>
<evidence type="ECO:0000313" key="4">
    <source>
        <dbReference type="EMBL" id="CAC5404536.1"/>
    </source>
</evidence>
<dbReference type="OrthoDB" id="10036020at2759"/>
<dbReference type="SUPFAM" id="SSF52129">
    <property type="entry name" value="Caspase-like"/>
    <property type="match status" value="1"/>
</dbReference>
<evidence type="ECO:0000256" key="1">
    <source>
        <dbReference type="ARBA" id="ARBA00010134"/>
    </source>
</evidence>
<organism evidence="4 5">
    <name type="scientific">Mytilus coruscus</name>
    <name type="common">Sea mussel</name>
    <dbReference type="NCBI Taxonomy" id="42192"/>
    <lineage>
        <taxon>Eukaryota</taxon>
        <taxon>Metazoa</taxon>
        <taxon>Spiralia</taxon>
        <taxon>Lophotrochozoa</taxon>
        <taxon>Mollusca</taxon>
        <taxon>Bivalvia</taxon>
        <taxon>Autobranchia</taxon>
        <taxon>Pteriomorphia</taxon>
        <taxon>Mytilida</taxon>
        <taxon>Mytiloidea</taxon>
        <taxon>Mytilidae</taxon>
        <taxon>Mytilinae</taxon>
        <taxon>Mytilus</taxon>
    </lineage>
</organism>
<dbReference type="InterPro" id="IPR029030">
    <property type="entry name" value="Caspase-like_dom_sf"/>
</dbReference>
<dbReference type="AlphaFoldDB" id="A0A6J8D980"/>
<dbReference type="InterPro" id="IPR002398">
    <property type="entry name" value="Pept_C14"/>
</dbReference>
<dbReference type="SMART" id="SM00115">
    <property type="entry name" value="CASc"/>
    <property type="match status" value="1"/>
</dbReference>
<proteinExistence type="inferred from homology"/>
<sequence>MSNILKENLAHTTRKRTRSQDTNECQLDFCDYIKQNKMSSRLPSQSILDSSTLRDTKDNGSNRYKSSWFEVTAANNSKKPNRRKRNSHGGLTGDVERQNANLRQRIVNAKPVVSTNTDRLLKRPRLDRPGRLRFMKNVQEPEIGTFMPERKRAILTFDKLNKRGFLLIINFMFSDEKERKGSDEDVGNLCKFFTKLKYDIHCRSDLTTQELKLYFEHVRHTYLSRDSSEYHCFICVIMSHGNEKGISTKDGFISIDDVVHYFRNDVLTQFLGKPKIFIFQACRGKEIQQKQGNNQSRQIIQHDSSALLHKLPTDADIFRIFATSPGR</sequence>
<dbReference type="PANTHER" id="PTHR10454">
    <property type="entry name" value="CASPASE"/>
    <property type="match status" value="1"/>
</dbReference>
<reference evidence="4 5" key="1">
    <citation type="submission" date="2020-06" db="EMBL/GenBank/DDBJ databases">
        <authorList>
            <person name="Li R."/>
            <person name="Bekaert M."/>
        </authorList>
    </citation>
    <scope>NUCLEOTIDE SEQUENCE [LARGE SCALE GENOMIC DNA]</scope>
    <source>
        <strain evidence="5">wild</strain>
    </source>
</reference>
<dbReference type="PROSITE" id="PS01122">
    <property type="entry name" value="CASPASE_CYS"/>
    <property type="match status" value="1"/>
</dbReference>
<dbReference type="InterPro" id="IPR011600">
    <property type="entry name" value="Pept_C14_caspase"/>
</dbReference>
<name>A0A6J8D980_MYTCO</name>
<evidence type="ECO:0000313" key="5">
    <source>
        <dbReference type="Proteomes" id="UP000507470"/>
    </source>
</evidence>
<comment type="similarity">
    <text evidence="1">Belongs to the peptidase C14A family.</text>
</comment>
<dbReference type="Gene3D" id="3.40.50.1460">
    <property type="match status" value="1"/>
</dbReference>
<feature type="region of interest" description="Disordered" evidence="2">
    <location>
        <begin position="1"/>
        <end position="21"/>
    </location>
</feature>
<dbReference type="PRINTS" id="PR00376">
    <property type="entry name" value="IL1BCENZYME"/>
</dbReference>
<dbReference type="InterPro" id="IPR015917">
    <property type="entry name" value="Pept_C14A"/>
</dbReference>
<evidence type="ECO:0000256" key="2">
    <source>
        <dbReference type="SAM" id="MobiDB-lite"/>
    </source>
</evidence>
<dbReference type="InterPro" id="IPR001309">
    <property type="entry name" value="Pept_C14_p20"/>
</dbReference>
<dbReference type="Proteomes" id="UP000507470">
    <property type="component" value="Unassembled WGS sequence"/>
</dbReference>
<feature type="compositionally biased region" description="Polar residues" evidence="2">
    <location>
        <begin position="41"/>
        <end position="51"/>
    </location>
</feature>
<dbReference type="GO" id="GO:0004197">
    <property type="term" value="F:cysteine-type endopeptidase activity"/>
    <property type="evidence" value="ECO:0007669"/>
    <property type="project" value="InterPro"/>
</dbReference>